<keyword evidence="5" id="KW-1185">Reference proteome</keyword>
<feature type="domain" description="SCAN box" evidence="3">
    <location>
        <begin position="49"/>
        <end position="128"/>
    </location>
</feature>
<name>A0A7M4FRQ8_CROPO</name>
<dbReference type="InterPro" id="IPR003309">
    <property type="entry name" value="SCAN_dom"/>
</dbReference>
<sequence length="159" mass="18072">TASTWPCVLGLGPMLPQPHTPGLGSVLPQPHKHFLWIQKSGSKGLDRHRQAFRGRKPREARAPCILWQSLGDLMNKWLRPEAVSKEDICDQILLEQFLTDLDEDTQKWVRCHCPTSSQEALQVAEQFDMAQGDLCRDKGMKVQDRNAKRDKESKGSRIS</sequence>
<dbReference type="GeneTree" id="ENSGT00960000189285"/>
<evidence type="ECO:0000256" key="1">
    <source>
        <dbReference type="ARBA" id="ARBA00023242"/>
    </source>
</evidence>
<dbReference type="Pfam" id="PF02023">
    <property type="entry name" value="SCAN"/>
    <property type="match status" value="1"/>
</dbReference>
<dbReference type="SUPFAM" id="SSF47353">
    <property type="entry name" value="Retrovirus capsid dimerization domain-like"/>
    <property type="match status" value="1"/>
</dbReference>
<accession>A0A7M4FRQ8</accession>
<dbReference type="Ensembl" id="ENSCPRT00005003011.1">
    <property type="protein sequence ID" value="ENSCPRP00005002583.1"/>
    <property type="gene ID" value="ENSCPRG00005001881.1"/>
</dbReference>
<dbReference type="PANTHER" id="PTHR45935:SF15">
    <property type="entry name" value="SCAN BOX DOMAIN-CONTAINING PROTEIN"/>
    <property type="match status" value="1"/>
</dbReference>
<evidence type="ECO:0000256" key="2">
    <source>
        <dbReference type="SAM" id="MobiDB-lite"/>
    </source>
</evidence>
<protein>
    <recommendedName>
        <fullName evidence="3">SCAN box domain-containing protein</fullName>
    </recommendedName>
</protein>
<dbReference type="InterPro" id="IPR038269">
    <property type="entry name" value="SCAN_sf"/>
</dbReference>
<reference evidence="4" key="2">
    <citation type="submission" date="2025-09" db="UniProtKB">
        <authorList>
            <consortium name="Ensembl"/>
        </authorList>
    </citation>
    <scope>IDENTIFICATION</scope>
</reference>
<proteinExistence type="predicted"/>
<keyword evidence="1" id="KW-0539">Nucleus</keyword>
<evidence type="ECO:0000259" key="3">
    <source>
        <dbReference type="PROSITE" id="PS50804"/>
    </source>
</evidence>
<dbReference type="PANTHER" id="PTHR45935">
    <property type="entry name" value="PROTEIN ZBED8-RELATED"/>
    <property type="match status" value="1"/>
</dbReference>
<reference evidence="4" key="1">
    <citation type="submission" date="2025-08" db="UniProtKB">
        <authorList>
            <consortium name="Ensembl"/>
        </authorList>
    </citation>
    <scope>IDENTIFICATION</scope>
</reference>
<dbReference type="Gene3D" id="1.10.4020.10">
    <property type="entry name" value="DNA breaking-rejoining enzymes"/>
    <property type="match status" value="1"/>
</dbReference>
<evidence type="ECO:0000313" key="4">
    <source>
        <dbReference type="Ensembl" id="ENSCPRP00005002583.1"/>
    </source>
</evidence>
<dbReference type="InterPro" id="IPR050916">
    <property type="entry name" value="SCAN-C2H2_zinc_finger"/>
</dbReference>
<feature type="region of interest" description="Disordered" evidence="2">
    <location>
        <begin position="138"/>
        <end position="159"/>
    </location>
</feature>
<evidence type="ECO:0000313" key="5">
    <source>
        <dbReference type="Proteomes" id="UP000594220"/>
    </source>
</evidence>
<dbReference type="Proteomes" id="UP000594220">
    <property type="component" value="Unplaced"/>
</dbReference>
<dbReference type="PROSITE" id="PS50804">
    <property type="entry name" value="SCAN_BOX"/>
    <property type="match status" value="1"/>
</dbReference>
<organism evidence="4 5">
    <name type="scientific">Crocodylus porosus</name>
    <name type="common">Saltwater crocodile</name>
    <name type="synonym">Estuarine crocodile</name>
    <dbReference type="NCBI Taxonomy" id="8502"/>
    <lineage>
        <taxon>Eukaryota</taxon>
        <taxon>Metazoa</taxon>
        <taxon>Chordata</taxon>
        <taxon>Craniata</taxon>
        <taxon>Vertebrata</taxon>
        <taxon>Euteleostomi</taxon>
        <taxon>Archelosauria</taxon>
        <taxon>Archosauria</taxon>
        <taxon>Crocodylia</taxon>
        <taxon>Longirostres</taxon>
        <taxon>Crocodylidae</taxon>
        <taxon>Crocodylus</taxon>
    </lineage>
</organism>
<dbReference type="AlphaFoldDB" id="A0A7M4FRQ8"/>
<dbReference type="SMART" id="SM00431">
    <property type="entry name" value="SCAN"/>
    <property type="match status" value="1"/>
</dbReference>